<accession>E8M578</accession>
<dbReference type="eggNOG" id="COG0318">
    <property type="taxonomic scope" value="Bacteria"/>
</dbReference>
<dbReference type="PANTHER" id="PTHR24096:SF149">
    <property type="entry name" value="AMP-BINDING DOMAIN-CONTAINING PROTEIN-RELATED"/>
    <property type="match status" value="1"/>
</dbReference>
<protein>
    <submittedName>
        <fullName evidence="4">AMP-dependent synthetase and ligase</fullName>
    </submittedName>
</protein>
<reference evidence="4 5" key="1">
    <citation type="journal article" date="2012" name="Int. J. Syst. Evol. Microbiol.">
        <title>Vibrio caribbeanicus sp. nov., isolated from the marine sponge Scleritoderma cyanea.</title>
        <authorList>
            <person name="Hoffmann M."/>
            <person name="Monday S.R."/>
            <person name="Allard M.W."/>
            <person name="Strain E.A."/>
            <person name="Whittaker P."/>
            <person name="Naum M."/>
            <person name="McCarthy P.J."/>
            <person name="Lopez J.V."/>
            <person name="Fischer M."/>
            <person name="Brown E.W."/>
        </authorList>
    </citation>
    <scope>NUCLEOTIDE SEQUENCE [LARGE SCALE GENOMIC DNA]</scope>
    <source>
        <strain evidence="5">DSMZ 21326</strain>
    </source>
</reference>
<evidence type="ECO:0000313" key="4">
    <source>
        <dbReference type="EMBL" id="EGA70929.1"/>
    </source>
</evidence>
<keyword evidence="2 4" id="KW-0436">Ligase</keyword>
<dbReference type="EMBL" id="AEVT01000053">
    <property type="protein sequence ID" value="EGA70929.1"/>
    <property type="molecule type" value="Genomic_DNA"/>
</dbReference>
<name>E8M578_PHOS4</name>
<feature type="domain" description="AMP-dependent synthetase/ligase" evidence="3">
    <location>
        <begin position="129"/>
        <end position="344"/>
    </location>
</feature>
<evidence type="ECO:0000256" key="2">
    <source>
        <dbReference type="ARBA" id="ARBA00022598"/>
    </source>
</evidence>
<comment type="caution">
    <text evidence="4">The sequence shown here is derived from an EMBL/GenBank/DDBJ whole genome shotgun (WGS) entry which is preliminary data.</text>
</comment>
<dbReference type="RefSeq" id="WP_008075812.1">
    <property type="nucleotide sequence ID" value="NZ_AEVT01000053.1"/>
</dbReference>
<dbReference type="SUPFAM" id="SSF56801">
    <property type="entry name" value="Acetyl-CoA synthetase-like"/>
    <property type="match status" value="1"/>
</dbReference>
<evidence type="ECO:0000259" key="3">
    <source>
        <dbReference type="Pfam" id="PF00501"/>
    </source>
</evidence>
<dbReference type="PANTHER" id="PTHR24096">
    <property type="entry name" value="LONG-CHAIN-FATTY-ACID--COA LIGASE"/>
    <property type="match status" value="1"/>
</dbReference>
<dbReference type="GO" id="GO:0016405">
    <property type="term" value="F:CoA-ligase activity"/>
    <property type="evidence" value="ECO:0007669"/>
    <property type="project" value="TreeGrafter"/>
</dbReference>
<dbReference type="Gene3D" id="3.40.50.12780">
    <property type="entry name" value="N-terminal domain of ligase-like"/>
    <property type="match status" value="1"/>
</dbReference>
<comment type="similarity">
    <text evidence="1">Belongs to the ATP-dependent AMP-binding enzyme family.</text>
</comment>
<organism evidence="4 5">
    <name type="scientific">Vibrio sinaloensis DSM 21326</name>
    <dbReference type="NCBI Taxonomy" id="945550"/>
    <lineage>
        <taxon>Bacteria</taxon>
        <taxon>Pseudomonadati</taxon>
        <taxon>Pseudomonadota</taxon>
        <taxon>Gammaproteobacteria</taxon>
        <taxon>Vibrionales</taxon>
        <taxon>Vibrionaceae</taxon>
        <taxon>Vibrio</taxon>
        <taxon>Vibrio oreintalis group</taxon>
    </lineage>
</organism>
<dbReference type="Proteomes" id="UP000006228">
    <property type="component" value="Unassembled WGS sequence"/>
</dbReference>
<dbReference type="InterPro" id="IPR042099">
    <property type="entry name" value="ANL_N_sf"/>
</dbReference>
<evidence type="ECO:0000313" key="5">
    <source>
        <dbReference type="Proteomes" id="UP000006228"/>
    </source>
</evidence>
<gene>
    <name evidence="4" type="ORF">VISI1226_16858</name>
</gene>
<dbReference type="OrthoDB" id="9803968at2"/>
<proteinExistence type="inferred from homology"/>
<dbReference type="Pfam" id="PF00501">
    <property type="entry name" value="AMP-binding"/>
    <property type="match status" value="1"/>
</dbReference>
<dbReference type="AlphaFoldDB" id="E8M578"/>
<dbReference type="InterPro" id="IPR000873">
    <property type="entry name" value="AMP-dep_synth/lig_dom"/>
</dbReference>
<dbReference type="GeneID" id="95568763"/>
<evidence type="ECO:0000256" key="1">
    <source>
        <dbReference type="ARBA" id="ARBA00006432"/>
    </source>
</evidence>
<sequence>MSRFIFPESQSSILTEDGSNYTYSELLALSSEVHQRMLSGSVIICQVANDIGGLLGYFAFAYGEGFHPLMLGQDIHQSHIEAIIEKYEPEYAWVPMSLIPMYGDDASVLCRYFDYCLIQLKSHLRVALKPVNNQLCVLASTSGSTGSPKFVRQSVNNVLSNSKSITEYLSLSSDDTAITSLPLHYTYGMSLINCQIAVGGNISLTDKSFVQKEFWSQLREHDVSVLAGVPYTYEMMDRLRVFRKDLPKITTLMQAGGKLSESLQTKVAEYSLRYGKKFFVMYGQTEATTRMSFLPPDMCLSKIGSIGLAIPGGAFSIVDDDGNECEENQVGELIYHGPNVTLGYAESREDLGKGDDWKGFLSTGDLASRDADGYYYIQGRLKRIVKHFGLRVNLDEVEKILKKRFEKHMLACTEHDEVIKVFVDAPISHNEVLDHLTSTTSLKRSGIEIIELASIPVMSSGKVDYQALKLVD</sequence>